<comment type="caution">
    <text evidence="1">The sequence shown here is derived from an EMBL/GenBank/DDBJ whole genome shotgun (WGS) entry which is preliminary data.</text>
</comment>
<dbReference type="Proteomes" id="UP000823485">
    <property type="component" value="Unassembled WGS sequence"/>
</dbReference>
<evidence type="ECO:0000313" key="1">
    <source>
        <dbReference type="EMBL" id="MBM7714842.1"/>
    </source>
</evidence>
<evidence type="ECO:0000313" key="2">
    <source>
        <dbReference type="Proteomes" id="UP000823485"/>
    </source>
</evidence>
<accession>A0ABS2R5F3</accession>
<reference evidence="1 2" key="1">
    <citation type="submission" date="2021-01" db="EMBL/GenBank/DDBJ databases">
        <title>Genomic Encyclopedia of Type Strains, Phase IV (KMG-IV): sequencing the most valuable type-strain genomes for metagenomic binning, comparative biology and taxonomic classification.</title>
        <authorList>
            <person name="Goeker M."/>
        </authorList>
    </citation>
    <scope>NUCLEOTIDE SEQUENCE [LARGE SCALE GENOMIC DNA]</scope>
    <source>
        <strain evidence="1 2">DSM 105453</strain>
    </source>
</reference>
<name>A0ABS2R5F3_9BACI</name>
<proteinExistence type="predicted"/>
<gene>
    <name evidence="1" type="ORF">JOC94_001814</name>
</gene>
<dbReference type="EMBL" id="JAFBFH010000010">
    <property type="protein sequence ID" value="MBM7714842.1"/>
    <property type="molecule type" value="Genomic_DNA"/>
</dbReference>
<organism evidence="1 2">
    <name type="scientific">Siminovitchia thermophila</name>
    <dbReference type="NCBI Taxonomy" id="1245522"/>
    <lineage>
        <taxon>Bacteria</taxon>
        <taxon>Bacillati</taxon>
        <taxon>Bacillota</taxon>
        <taxon>Bacilli</taxon>
        <taxon>Bacillales</taxon>
        <taxon>Bacillaceae</taxon>
        <taxon>Siminovitchia</taxon>
    </lineage>
</organism>
<sequence>MLSQRFYIKKAIVQKPKIDDGLPTSVMHNYVPTFGSPRLTGTLHLELYPIVGKVEQ</sequence>
<keyword evidence="2" id="KW-1185">Reference proteome</keyword>
<protein>
    <submittedName>
        <fullName evidence="1">Uncharacterized protein</fullName>
    </submittedName>
</protein>